<organism evidence="3 4">
    <name type="scientific">Orbilia ellipsospora</name>
    <dbReference type="NCBI Taxonomy" id="2528407"/>
    <lineage>
        <taxon>Eukaryota</taxon>
        <taxon>Fungi</taxon>
        <taxon>Dikarya</taxon>
        <taxon>Ascomycota</taxon>
        <taxon>Pezizomycotina</taxon>
        <taxon>Orbiliomycetes</taxon>
        <taxon>Orbiliales</taxon>
        <taxon>Orbiliaceae</taxon>
        <taxon>Orbilia</taxon>
    </lineage>
</organism>
<keyword evidence="4" id="KW-1185">Reference proteome</keyword>
<sequence>MQAEARDPLGPTFLPDLAARFQAAMRSNPSKVACSQCRWTGYNLANHNMADHSMDEAIGRSSQGSGLPKLPSAVNAIFSISPQLDTSITIPIQPPWNPRKPKQNPTERPPPSDDHPQCGCPGCATYGRCICKPNKSTRLCKELEDTRLEKNDRSSANIPLITLIRDDPSTIPSPRALARKYVEDRLGTLRQDRSLAVSQVTITTQVGGKKKSQEGFIMKEALQELQLIVWPRAQKCYCYKNLLQASNFPSGTNLRVDATSKTCADSHIWMIANLWTWSKKSSEDASSNSHPGETLHTIKCPRNHGLDDFPKDGTASGSIKGIGDFKSKIFNHQTHEVAKTLAKAEELTPSAIEIEKAKIRKALSDFAITILAYFCLAQNVNCIFAFTLLRNSLIYHAASSISDVAINDCVVADPRTIINEQPQG</sequence>
<evidence type="ECO:0000256" key="1">
    <source>
        <dbReference type="SAM" id="MobiDB-lite"/>
    </source>
</evidence>
<gene>
    <name evidence="3" type="ORF">TWF694_007847</name>
</gene>
<feature type="transmembrane region" description="Helical" evidence="2">
    <location>
        <begin position="366"/>
        <end position="389"/>
    </location>
</feature>
<dbReference type="EMBL" id="JAVHJO010000003">
    <property type="protein sequence ID" value="KAK6542078.1"/>
    <property type="molecule type" value="Genomic_DNA"/>
</dbReference>
<feature type="region of interest" description="Disordered" evidence="1">
    <location>
        <begin position="88"/>
        <end position="116"/>
    </location>
</feature>
<accession>A0AAV9XJ12</accession>
<proteinExistence type="predicted"/>
<reference evidence="3 4" key="1">
    <citation type="submission" date="2019-10" db="EMBL/GenBank/DDBJ databases">
        <authorList>
            <person name="Palmer J.M."/>
        </authorList>
    </citation>
    <scope>NUCLEOTIDE SEQUENCE [LARGE SCALE GENOMIC DNA]</scope>
    <source>
        <strain evidence="3 4">TWF694</strain>
    </source>
</reference>
<name>A0AAV9XJ12_9PEZI</name>
<evidence type="ECO:0000313" key="3">
    <source>
        <dbReference type="EMBL" id="KAK6542078.1"/>
    </source>
</evidence>
<protein>
    <submittedName>
        <fullName evidence="3">Uncharacterized protein</fullName>
    </submittedName>
</protein>
<keyword evidence="2" id="KW-0812">Transmembrane</keyword>
<evidence type="ECO:0000313" key="4">
    <source>
        <dbReference type="Proteomes" id="UP001365542"/>
    </source>
</evidence>
<keyword evidence="2" id="KW-0472">Membrane</keyword>
<comment type="caution">
    <text evidence="3">The sequence shown here is derived from an EMBL/GenBank/DDBJ whole genome shotgun (WGS) entry which is preliminary data.</text>
</comment>
<evidence type="ECO:0000256" key="2">
    <source>
        <dbReference type="SAM" id="Phobius"/>
    </source>
</evidence>
<keyword evidence="2" id="KW-1133">Transmembrane helix</keyword>
<dbReference type="Proteomes" id="UP001365542">
    <property type="component" value="Unassembled WGS sequence"/>
</dbReference>
<dbReference type="AlphaFoldDB" id="A0AAV9XJ12"/>